<dbReference type="PANTHER" id="PTHR16320">
    <property type="entry name" value="SPHINGOMYELINASE FAMILY MEMBER"/>
    <property type="match status" value="1"/>
</dbReference>
<dbReference type="Pfam" id="PF03372">
    <property type="entry name" value="Exo_endo_phos"/>
    <property type="match status" value="1"/>
</dbReference>
<sequence length="454" mass="50610">MHILCVDGFRGASLDSHGPAPCNNTKSHSCAEFMSEKTWSNDTISMNDKQVRVLTLNCWGLKLVSKLRPLRLEAISAQLAQDGDSYDIVCLQEVWVESDFDQIKKACVDHFPYTKYYYSGIIAGPGLAVLSRWPIESAYVHRFGLNGRPSAFFRGDWYVGKSVASATIIHPSNHRIEILNAHMHAPYGPGDANYTCHRTSQAWEMARIAKRSMDAGNLTIVTGDLNSRPSSLTHQLFENMALLQDAWESRHGEFSGDLSEMTPEQQIEEAGVTCNSRLNSWRASRPLSDACRLDYIFFDPSRATVREARVAFTDKIEGGCSVSDHFGVSAVFELTPQDKSRHRKVSSATLTTMFDEFLALVTTYKGTSITQARVRNWHFMASILVVIGLLVSVWWAAADNRAYVGFIYILAAVVIAVTGVVDGLIGYLFGNTEMRALLELESELELAKRMLAKE</sequence>
<protein>
    <recommendedName>
        <fullName evidence="14">Endonuclease/exonuclease/phosphatase domain-containing protein</fullName>
    </recommendedName>
</protein>
<dbReference type="SUPFAM" id="SSF56219">
    <property type="entry name" value="DNase I-like"/>
    <property type="match status" value="1"/>
</dbReference>
<dbReference type="GO" id="GO:0052714">
    <property type="term" value="F:mannosyl-inositol phosphorylceramide phospholipase activity"/>
    <property type="evidence" value="ECO:0007669"/>
    <property type="project" value="EnsemblFungi"/>
</dbReference>
<evidence type="ECO:0000256" key="4">
    <source>
        <dbReference type="ARBA" id="ARBA00006335"/>
    </source>
</evidence>
<dbReference type="FunFam" id="3.60.10.10:FF:000073">
    <property type="entry name" value="Inositol phosphosphingolipid phospholipase"/>
    <property type="match status" value="1"/>
</dbReference>
<dbReference type="EMBL" id="CP017556">
    <property type="protein sequence ID" value="AOW04259.1"/>
    <property type="molecule type" value="Genomic_DNA"/>
</dbReference>
<organism evidence="15 16">
    <name type="scientific">Yarrowia lipolytica</name>
    <name type="common">Candida lipolytica</name>
    <dbReference type="NCBI Taxonomy" id="4952"/>
    <lineage>
        <taxon>Eukaryota</taxon>
        <taxon>Fungi</taxon>
        <taxon>Dikarya</taxon>
        <taxon>Ascomycota</taxon>
        <taxon>Saccharomycotina</taxon>
        <taxon>Dipodascomycetes</taxon>
        <taxon>Dipodascales</taxon>
        <taxon>Dipodascales incertae sedis</taxon>
        <taxon>Yarrowia</taxon>
    </lineage>
</organism>
<evidence type="ECO:0000256" key="3">
    <source>
        <dbReference type="ARBA" id="ARBA00004991"/>
    </source>
</evidence>
<comment type="similarity">
    <text evidence="4">Belongs to the neutral sphingomyelinase family.</text>
</comment>
<comment type="subcellular location">
    <subcellularLocation>
        <location evidence="1">Membrane</location>
        <topology evidence="1">Multi-pass membrane protein</topology>
    </subcellularLocation>
</comment>
<evidence type="ECO:0000256" key="6">
    <source>
        <dbReference type="ARBA" id="ARBA00022723"/>
    </source>
</evidence>
<feature type="domain" description="Endonuclease/exonuclease/phosphatase" evidence="14">
    <location>
        <begin position="54"/>
        <end position="325"/>
    </location>
</feature>
<evidence type="ECO:0000256" key="13">
    <source>
        <dbReference type="SAM" id="Phobius"/>
    </source>
</evidence>
<reference evidence="15 16" key="1">
    <citation type="journal article" date="2016" name="PLoS ONE">
        <title>Sequence Assembly of Yarrowia lipolytica Strain W29/CLIB89 Shows Transposable Element Diversity.</title>
        <authorList>
            <person name="Magnan C."/>
            <person name="Yu J."/>
            <person name="Chang I."/>
            <person name="Jahn E."/>
            <person name="Kanomata Y."/>
            <person name="Wu J."/>
            <person name="Zeller M."/>
            <person name="Oakes M."/>
            <person name="Baldi P."/>
            <person name="Sandmeyer S."/>
        </authorList>
    </citation>
    <scope>NUCLEOTIDE SEQUENCE [LARGE SCALE GENOMIC DNA]</scope>
    <source>
        <strain evidence="16">CLIB89(W29)</strain>
    </source>
</reference>
<keyword evidence="10 13" id="KW-1133">Transmembrane helix</keyword>
<evidence type="ECO:0000259" key="14">
    <source>
        <dbReference type="Pfam" id="PF03372"/>
    </source>
</evidence>
<evidence type="ECO:0000313" key="15">
    <source>
        <dbReference type="EMBL" id="AOW04259.1"/>
    </source>
</evidence>
<evidence type="ECO:0000256" key="9">
    <source>
        <dbReference type="ARBA" id="ARBA00022919"/>
    </source>
</evidence>
<keyword evidence="7" id="KW-0378">Hydrolase</keyword>
<comment type="pathway">
    <text evidence="3">Sphingolipid metabolism.</text>
</comment>
<feature type="transmembrane region" description="Helical" evidence="13">
    <location>
        <begin position="403"/>
        <end position="429"/>
    </location>
</feature>
<keyword evidence="6" id="KW-0479">Metal-binding</keyword>
<dbReference type="GO" id="GO:0000324">
    <property type="term" value="C:fungal-type vacuole"/>
    <property type="evidence" value="ECO:0007669"/>
    <property type="project" value="EnsemblFungi"/>
</dbReference>
<evidence type="ECO:0000313" key="16">
    <source>
        <dbReference type="Proteomes" id="UP000182444"/>
    </source>
</evidence>
<keyword evidence="12 13" id="KW-0472">Membrane</keyword>
<dbReference type="InterPro" id="IPR038772">
    <property type="entry name" value="Sph/SMPD2-like"/>
</dbReference>
<dbReference type="GO" id="GO:0016020">
    <property type="term" value="C:membrane"/>
    <property type="evidence" value="ECO:0007669"/>
    <property type="project" value="UniProtKB-SubCell"/>
</dbReference>
<dbReference type="KEGG" id="yli:2911118"/>
<dbReference type="GeneID" id="2911118"/>
<feature type="transmembrane region" description="Helical" evidence="13">
    <location>
        <begin position="377"/>
        <end position="397"/>
    </location>
</feature>
<dbReference type="GO" id="GO:0006665">
    <property type="term" value="P:sphingolipid metabolic process"/>
    <property type="evidence" value="ECO:0007669"/>
    <property type="project" value="UniProtKB-KW"/>
</dbReference>
<gene>
    <name evidence="15" type="ORF">YALI1_D23128g</name>
</gene>
<keyword evidence="9" id="KW-0746">Sphingolipid metabolism</keyword>
<evidence type="ECO:0000256" key="5">
    <source>
        <dbReference type="ARBA" id="ARBA00022692"/>
    </source>
</evidence>
<dbReference type="RefSeq" id="XP_502987.3">
    <property type="nucleotide sequence ID" value="XM_502987.3"/>
</dbReference>
<dbReference type="Proteomes" id="UP000182444">
    <property type="component" value="Chromosome 1D"/>
</dbReference>
<evidence type="ECO:0000256" key="12">
    <source>
        <dbReference type="ARBA" id="ARBA00023136"/>
    </source>
</evidence>
<dbReference type="GO" id="GO:0071944">
    <property type="term" value="C:cell periphery"/>
    <property type="evidence" value="ECO:0007669"/>
    <property type="project" value="EnsemblFungi"/>
</dbReference>
<dbReference type="Gene3D" id="3.60.10.10">
    <property type="entry name" value="Endonuclease/exonuclease/phosphatase"/>
    <property type="match status" value="1"/>
</dbReference>
<proteinExistence type="inferred from homology"/>
<name>A0A1D8NF48_YARLL</name>
<keyword evidence="11" id="KW-0443">Lipid metabolism</keyword>
<dbReference type="InterPro" id="IPR005135">
    <property type="entry name" value="Endo/exonuclease/phosphatase"/>
</dbReference>
<evidence type="ECO:0000256" key="10">
    <source>
        <dbReference type="ARBA" id="ARBA00022989"/>
    </source>
</evidence>
<dbReference type="eggNOG" id="KOG3873">
    <property type="taxonomic scope" value="Eukaryota"/>
</dbReference>
<dbReference type="AlphaFoldDB" id="A0A1D8NF48"/>
<evidence type="ECO:0000256" key="11">
    <source>
        <dbReference type="ARBA" id="ARBA00023098"/>
    </source>
</evidence>
<evidence type="ECO:0000256" key="8">
    <source>
        <dbReference type="ARBA" id="ARBA00022842"/>
    </source>
</evidence>
<comment type="pathway">
    <text evidence="2">Lipid metabolism; sphingolipid metabolism.</text>
</comment>
<evidence type="ECO:0000256" key="1">
    <source>
        <dbReference type="ARBA" id="ARBA00004141"/>
    </source>
</evidence>
<keyword evidence="5 13" id="KW-0812">Transmembrane</keyword>
<evidence type="ECO:0000256" key="2">
    <source>
        <dbReference type="ARBA" id="ARBA00004760"/>
    </source>
</evidence>
<evidence type="ECO:0000256" key="7">
    <source>
        <dbReference type="ARBA" id="ARBA00022801"/>
    </source>
</evidence>
<dbReference type="GO" id="GO:0004767">
    <property type="term" value="F:sphingomyelin phosphodiesterase activity"/>
    <property type="evidence" value="ECO:0007669"/>
    <property type="project" value="InterPro"/>
</dbReference>
<dbReference type="PANTHER" id="PTHR16320:SF24">
    <property type="entry name" value="PHOSPHODIESTERASE, PUTATIVE-RELATED"/>
    <property type="match status" value="1"/>
</dbReference>
<dbReference type="VEuPathDB" id="FungiDB:YALI1_D23128g"/>
<keyword evidence="8" id="KW-0460">Magnesium</keyword>
<dbReference type="GO" id="GO:0046872">
    <property type="term" value="F:metal ion binding"/>
    <property type="evidence" value="ECO:0007669"/>
    <property type="project" value="UniProtKB-KW"/>
</dbReference>
<dbReference type="InterPro" id="IPR036691">
    <property type="entry name" value="Endo/exonu/phosph_ase_sf"/>
</dbReference>
<dbReference type="OMA" id="IEESSMF"/>
<accession>A0A1D8NF48</accession>
<dbReference type="VEuPathDB" id="FungiDB:YALI0_D18458g"/>